<evidence type="ECO:0000313" key="3">
    <source>
        <dbReference type="EMBL" id="CUH51761.1"/>
    </source>
</evidence>
<sequence>MKMSDQEQQPQNSKMMHVGMWVCCAVMLLPLLVFFARGGSFSGLQDSLGVLAPIALCLGAHGVMFFFMGKSCHGGSKSSDSNAPVPSKAPVPTSTDA</sequence>
<accession>A0A0P1EN54</accession>
<keyword evidence="4" id="KW-1185">Reference proteome</keyword>
<dbReference type="OrthoDB" id="7850212at2"/>
<gene>
    <name evidence="3" type="ORF">SHM7688_01200</name>
</gene>
<evidence type="ECO:0000313" key="4">
    <source>
        <dbReference type="Proteomes" id="UP000054823"/>
    </source>
</evidence>
<name>A0A0P1EN54_9RHOB</name>
<keyword evidence="2" id="KW-1133">Transmembrane helix</keyword>
<organism evidence="3 4">
    <name type="scientific">Shimia marina</name>
    <dbReference type="NCBI Taxonomy" id="321267"/>
    <lineage>
        <taxon>Bacteria</taxon>
        <taxon>Pseudomonadati</taxon>
        <taxon>Pseudomonadota</taxon>
        <taxon>Alphaproteobacteria</taxon>
        <taxon>Rhodobacterales</taxon>
        <taxon>Roseobacteraceae</taxon>
    </lineage>
</organism>
<evidence type="ECO:0008006" key="5">
    <source>
        <dbReference type="Google" id="ProtNLM"/>
    </source>
</evidence>
<proteinExistence type="predicted"/>
<dbReference type="AlphaFoldDB" id="A0A0P1EN54"/>
<evidence type="ECO:0000256" key="1">
    <source>
        <dbReference type="SAM" id="MobiDB-lite"/>
    </source>
</evidence>
<dbReference type="Proteomes" id="UP000054823">
    <property type="component" value="Unassembled WGS sequence"/>
</dbReference>
<evidence type="ECO:0000256" key="2">
    <source>
        <dbReference type="SAM" id="Phobius"/>
    </source>
</evidence>
<dbReference type="RefSeq" id="WP_058239084.1">
    <property type="nucleotide sequence ID" value="NZ_CYPW01000008.1"/>
</dbReference>
<reference evidence="3 4" key="1">
    <citation type="submission" date="2015-09" db="EMBL/GenBank/DDBJ databases">
        <authorList>
            <consortium name="Swine Surveillance"/>
        </authorList>
    </citation>
    <scope>NUCLEOTIDE SEQUENCE [LARGE SCALE GENOMIC DNA]</scope>
    <source>
        <strain evidence="3 4">CECT 7688</strain>
    </source>
</reference>
<feature type="transmembrane region" description="Helical" evidence="2">
    <location>
        <begin position="48"/>
        <end position="68"/>
    </location>
</feature>
<dbReference type="STRING" id="321267.SHM7688_01200"/>
<feature type="region of interest" description="Disordered" evidence="1">
    <location>
        <begin position="73"/>
        <end position="97"/>
    </location>
</feature>
<keyword evidence="2" id="KW-0472">Membrane</keyword>
<dbReference type="EMBL" id="CYPW01000008">
    <property type="protein sequence ID" value="CUH51761.1"/>
    <property type="molecule type" value="Genomic_DNA"/>
</dbReference>
<keyword evidence="2" id="KW-0812">Transmembrane</keyword>
<protein>
    <recommendedName>
        <fullName evidence="5">DUF2933 domain-containing protein</fullName>
    </recommendedName>
</protein>